<accession>A0A0F9LVF2</accession>
<sequence length="169" mass="17666">MPEIGRTDIAANPVTRGNQSRGPAIGNMWYTAIAGDVVTLFSIYGHQGVAGFWSMAVYTTLGTTLDARINAPITITPTNTTPQWWTAVVSIALTAGIEYGIAIGLHSSPTIYEDAVPAPITTFANDNTPPNPWVHAGNSGAVMSGFATVGAPPPPVTGIIYPCRAQLIT</sequence>
<proteinExistence type="predicted"/>
<gene>
    <name evidence="1" type="ORF">LCGC14_1151150</name>
</gene>
<comment type="caution">
    <text evidence="1">The sequence shown here is derived from an EMBL/GenBank/DDBJ whole genome shotgun (WGS) entry which is preliminary data.</text>
</comment>
<dbReference type="AlphaFoldDB" id="A0A0F9LVF2"/>
<reference evidence="1" key="1">
    <citation type="journal article" date="2015" name="Nature">
        <title>Complex archaea that bridge the gap between prokaryotes and eukaryotes.</title>
        <authorList>
            <person name="Spang A."/>
            <person name="Saw J.H."/>
            <person name="Jorgensen S.L."/>
            <person name="Zaremba-Niedzwiedzka K."/>
            <person name="Martijn J."/>
            <person name="Lind A.E."/>
            <person name="van Eijk R."/>
            <person name="Schleper C."/>
            <person name="Guy L."/>
            <person name="Ettema T.J."/>
        </authorList>
    </citation>
    <scope>NUCLEOTIDE SEQUENCE</scope>
</reference>
<organism evidence="1">
    <name type="scientific">marine sediment metagenome</name>
    <dbReference type="NCBI Taxonomy" id="412755"/>
    <lineage>
        <taxon>unclassified sequences</taxon>
        <taxon>metagenomes</taxon>
        <taxon>ecological metagenomes</taxon>
    </lineage>
</organism>
<evidence type="ECO:0000313" key="1">
    <source>
        <dbReference type="EMBL" id="KKM99119.1"/>
    </source>
</evidence>
<dbReference type="EMBL" id="LAZR01005534">
    <property type="protein sequence ID" value="KKM99119.1"/>
    <property type="molecule type" value="Genomic_DNA"/>
</dbReference>
<protein>
    <submittedName>
        <fullName evidence="1">Uncharacterized protein</fullName>
    </submittedName>
</protein>
<name>A0A0F9LVF2_9ZZZZ</name>